<dbReference type="Pfam" id="PF00106">
    <property type="entry name" value="adh_short"/>
    <property type="match status" value="1"/>
</dbReference>
<dbReference type="InterPro" id="IPR020904">
    <property type="entry name" value="Sc_DH/Rdtase_CS"/>
</dbReference>
<evidence type="ECO:0008006" key="6">
    <source>
        <dbReference type="Google" id="ProtNLM"/>
    </source>
</evidence>
<comment type="similarity">
    <text evidence="1 3">Belongs to the short-chain dehydrogenases/reductases (SDR) family.</text>
</comment>
<dbReference type="SUPFAM" id="SSF51735">
    <property type="entry name" value="NAD(P)-binding Rossmann-fold domains"/>
    <property type="match status" value="1"/>
</dbReference>
<dbReference type="Gene3D" id="3.40.50.720">
    <property type="entry name" value="NAD(P)-binding Rossmann-like Domain"/>
    <property type="match status" value="1"/>
</dbReference>
<evidence type="ECO:0000256" key="2">
    <source>
        <dbReference type="ARBA" id="ARBA00023002"/>
    </source>
</evidence>
<evidence type="ECO:0000313" key="4">
    <source>
        <dbReference type="EMBL" id="KGN81919.1"/>
    </source>
</evidence>
<dbReference type="EMBL" id="JQJD01000018">
    <property type="protein sequence ID" value="KGN81919.1"/>
    <property type="molecule type" value="Genomic_DNA"/>
</dbReference>
<evidence type="ECO:0000256" key="1">
    <source>
        <dbReference type="ARBA" id="ARBA00006484"/>
    </source>
</evidence>
<dbReference type="STRING" id="36874.HQ34_09605"/>
<accession>A0A0A2F091</accession>
<protein>
    <recommendedName>
        <fullName evidence="6">Short-chain dehydrogenase</fullName>
    </recommendedName>
</protein>
<evidence type="ECO:0000256" key="3">
    <source>
        <dbReference type="RuleBase" id="RU000363"/>
    </source>
</evidence>
<dbReference type="GO" id="GO:0016616">
    <property type="term" value="F:oxidoreductase activity, acting on the CH-OH group of donors, NAD or NADP as acceptor"/>
    <property type="evidence" value="ECO:0007669"/>
    <property type="project" value="UniProtKB-ARBA"/>
</dbReference>
<keyword evidence="5" id="KW-1185">Reference proteome</keyword>
<keyword evidence="2" id="KW-0560">Oxidoreductase</keyword>
<dbReference type="eggNOG" id="COG4221">
    <property type="taxonomic scope" value="Bacteria"/>
</dbReference>
<dbReference type="InterPro" id="IPR036291">
    <property type="entry name" value="NAD(P)-bd_dom_sf"/>
</dbReference>
<dbReference type="PANTHER" id="PTHR42901:SF1">
    <property type="entry name" value="ALCOHOL DEHYDROGENASE"/>
    <property type="match status" value="1"/>
</dbReference>
<evidence type="ECO:0000313" key="5">
    <source>
        <dbReference type="Proteomes" id="UP000030125"/>
    </source>
</evidence>
<dbReference type="InterPro" id="IPR002347">
    <property type="entry name" value="SDR_fam"/>
</dbReference>
<dbReference type="PRINTS" id="PR00081">
    <property type="entry name" value="GDHRDH"/>
</dbReference>
<reference evidence="4 5" key="1">
    <citation type="submission" date="2014-08" db="EMBL/GenBank/DDBJ databases">
        <title>Porphyromonas cangingivalis strain:COT-109_OH1386 Genome sequencing.</title>
        <authorList>
            <person name="Wallis C."/>
            <person name="Deusch O."/>
            <person name="O'Flynn C."/>
            <person name="Davis I."/>
            <person name="Jospin G."/>
            <person name="Darling A.E."/>
            <person name="Coil D.A."/>
            <person name="Alexiev A."/>
            <person name="Horsfall A."/>
            <person name="Kirkwood N."/>
            <person name="Harris S."/>
            <person name="Eisen J.A."/>
        </authorList>
    </citation>
    <scope>NUCLEOTIDE SEQUENCE [LARGE SCALE GENOMIC DNA]</scope>
    <source>
        <strain evidence="5">COT-109 OH1386</strain>
    </source>
</reference>
<sequence>MCALITGATSGIGQATARKLAKEGCGKLILAARRTERLTTLKTELEQFGAEVCTITLDVRDKSAVDRAFGQLPKGFERVDVLLNNAGLASGLDTFDNADMNDIEVMIDTNVKGLIYVSKAIIPHMIKQGAGHIINVASIAGKEVYGNGNVYCATKHAVDALTRGMRVDLVSKGIKVSQIAPGAVNTEFSTVRFHGDTERADHVYDGYQPLTGEDIAECLFFMISAPEHLNVADMLILPLAQGDSRTFIRK</sequence>
<dbReference type="PANTHER" id="PTHR42901">
    <property type="entry name" value="ALCOHOL DEHYDROGENASE"/>
    <property type="match status" value="1"/>
</dbReference>
<organism evidence="4 5">
    <name type="scientific">Porphyromonas cangingivalis</name>
    <dbReference type="NCBI Taxonomy" id="36874"/>
    <lineage>
        <taxon>Bacteria</taxon>
        <taxon>Pseudomonadati</taxon>
        <taxon>Bacteroidota</taxon>
        <taxon>Bacteroidia</taxon>
        <taxon>Bacteroidales</taxon>
        <taxon>Porphyromonadaceae</taxon>
        <taxon>Porphyromonas</taxon>
    </lineage>
</organism>
<dbReference type="PROSITE" id="PS00061">
    <property type="entry name" value="ADH_SHORT"/>
    <property type="match status" value="1"/>
</dbReference>
<proteinExistence type="inferred from homology"/>
<gene>
    <name evidence="4" type="ORF">HQ35_03415</name>
</gene>
<dbReference type="FunFam" id="3.40.50.720:FF:000047">
    <property type="entry name" value="NADP-dependent L-serine/L-allo-threonine dehydrogenase"/>
    <property type="match status" value="1"/>
</dbReference>
<dbReference type="PRINTS" id="PR00080">
    <property type="entry name" value="SDRFAMILY"/>
</dbReference>
<name>A0A0A2F091_PORCN</name>
<comment type="caution">
    <text evidence="4">The sequence shown here is derived from an EMBL/GenBank/DDBJ whole genome shotgun (WGS) entry which is preliminary data.</text>
</comment>
<dbReference type="AlphaFoldDB" id="A0A0A2F091"/>
<dbReference type="Proteomes" id="UP000030125">
    <property type="component" value="Unassembled WGS sequence"/>
</dbReference>
<dbReference type="OrthoDB" id="9775296at2"/>